<feature type="domain" description="CzcB-like barrel-sandwich hybrid" evidence="2">
    <location>
        <begin position="67"/>
        <end position="246"/>
    </location>
</feature>
<dbReference type="InterPro" id="IPR058647">
    <property type="entry name" value="BSH_CzcB-like"/>
</dbReference>
<dbReference type="Gene3D" id="2.40.30.170">
    <property type="match status" value="1"/>
</dbReference>
<accession>A0A0F9TEN3</accession>
<dbReference type="Pfam" id="PF25973">
    <property type="entry name" value="BSH_CzcB"/>
    <property type="match status" value="1"/>
</dbReference>
<reference evidence="3" key="1">
    <citation type="journal article" date="2015" name="Nature">
        <title>Complex archaea that bridge the gap between prokaryotes and eukaryotes.</title>
        <authorList>
            <person name="Spang A."/>
            <person name="Saw J.H."/>
            <person name="Jorgensen S.L."/>
            <person name="Zaremba-Niedzwiedzka K."/>
            <person name="Martijn J."/>
            <person name="Lind A.E."/>
            <person name="van Eijk R."/>
            <person name="Schleper C."/>
            <person name="Guy L."/>
            <person name="Ettema T.J."/>
        </authorList>
    </citation>
    <scope>NUCLEOTIDE SEQUENCE</scope>
</reference>
<proteinExistence type="predicted"/>
<dbReference type="SUPFAM" id="SSF111369">
    <property type="entry name" value="HlyD-like secretion proteins"/>
    <property type="match status" value="1"/>
</dbReference>
<sequence>MFKRLIPVVILVVGVLGFVYLKMTRPEPAQVSATERSWRVQVQAVTPGAYTPVLPLYGEVVAPEQMLVVATLAGRIDERPAAEGQRVSKGDLLIALDAQDIKPVLAQSKAQVDDLDAQIRSEQVRYRNDQAAFKSEQAIVANARRQLERSRSLVDRNLASRENLESVTDAAARAELTASIRQRAIDEHPARLQSLEARLAQAQATLTTTRRDAERSRVVAPFEGVVTDIQVAVGDQVSRNQTLLSVYAVKGLELRAKVPDKYRAELLRALAEGNDLYAYSDTREVQFKFERFAGTSDPAGTEAILGLSGASAGLRPGALLPVSLERPERRDTVAIPFSALYGADSVYLISDDSRMRRISVERVGEVRSANGERRLLIAGDALVPGSRLIVTHLPNALTGLKVDVAVEGEAIGKERVKEKVKEKGMGSFAE</sequence>
<keyword evidence="1" id="KW-0175">Coiled coil</keyword>
<dbReference type="PANTHER" id="PTHR30469:SF15">
    <property type="entry name" value="HLYD FAMILY OF SECRETION PROTEINS"/>
    <property type="match status" value="1"/>
</dbReference>
<dbReference type="GO" id="GO:1990281">
    <property type="term" value="C:efflux pump complex"/>
    <property type="evidence" value="ECO:0007669"/>
    <property type="project" value="TreeGrafter"/>
</dbReference>
<dbReference type="EMBL" id="LAZR01001273">
    <property type="protein sequence ID" value="KKN47506.1"/>
    <property type="molecule type" value="Genomic_DNA"/>
</dbReference>
<gene>
    <name evidence="3" type="ORF">LCGC14_0662330</name>
</gene>
<dbReference type="AlphaFoldDB" id="A0A0F9TEN3"/>
<dbReference type="Gene3D" id="2.40.50.100">
    <property type="match status" value="1"/>
</dbReference>
<evidence type="ECO:0000313" key="3">
    <source>
        <dbReference type="EMBL" id="KKN47506.1"/>
    </source>
</evidence>
<comment type="caution">
    <text evidence="3">The sequence shown here is derived from an EMBL/GenBank/DDBJ whole genome shotgun (WGS) entry which is preliminary data.</text>
</comment>
<dbReference type="PANTHER" id="PTHR30469">
    <property type="entry name" value="MULTIDRUG RESISTANCE PROTEIN MDTA"/>
    <property type="match status" value="1"/>
</dbReference>
<evidence type="ECO:0000256" key="1">
    <source>
        <dbReference type="SAM" id="Coils"/>
    </source>
</evidence>
<organism evidence="3">
    <name type="scientific">marine sediment metagenome</name>
    <dbReference type="NCBI Taxonomy" id="412755"/>
    <lineage>
        <taxon>unclassified sequences</taxon>
        <taxon>metagenomes</taxon>
        <taxon>ecological metagenomes</taxon>
    </lineage>
</organism>
<dbReference type="GO" id="GO:0015562">
    <property type="term" value="F:efflux transmembrane transporter activity"/>
    <property type="evidence" value="ECO:0007669"/>
    <property type="project" value="TreeGrafter"/>
</dbReference>
<dbReference type="Gene3D" id="1.10.287.470">
    <property type="entry name" value="Helix hairpin bin"/>
    <property type="match status" value="1"/>
</dbReference>
<protein>
    <recommendedName>
        <fullName evidence="2">CzcB-like barrel-sandwich hybrid domain-containing protein</fullName>
    </recommendedName>
</protein>
<feature type="coiled-coil region" evidence="1">
    <location>
        <begin position="185"/>
        <end position="212"/>
    </location>
</feature>
<name>A0A0F9TEN3_9ZZZZ</name>
<evidence type="ECO:0000259" key="2">
    <source>
        <dbReference type="Pfam" id="PF25973"/>
    </source>
</evidence>